<reference evidence="2" key="1">
    <citation type="journal article" date="2022" name="Mol. Ecol. Resour.">
        <title>The genomes of chicory, endive, great burdock and yacon provide insights into Asteraceae palaeo-polyploidization history and plant inulin production.</title>
        <authorList>
            <person name="Fan W."/>
            <person name="Wang S."/>
            <person name="Wang H."/>
            <person name="Wang A."/>
            <person name="Jiang F."/>
            <person name="Liu H."/>
            <person name="Zhao H."/>
            <person name="Xu D."/>
            <person name="Zhang Y."/>
        </authorList>
    </citation>
    <scope>NUCLEOTIDE SEQUENCE [LARGE SCALE GENOMIC DNA]</scope>
    <source>
        <strain evidence="2">cv. Yunnan</strain>
    </source>
</reference>
<keyword evidence="2" id="KW-1185">Reference proteome</keyword>
<comment type="caution">
    <text evidence="1">The sequence shown here is derived from an EMBL/GenBank/DDBJ whole genome shotgun (WGS) entry which is preliminary data.</text>
</comment>
<reference evidence="1 2" key="2">
    <citation type="journal article" date="2022" name="Mol. Ecol. Resour.">
        <title>The genomes of chicory, endive, great burdock and yacon provide insights into Asteraceae paleo-polyploidization history and plant inulin production.</title>
        <authorList>
            <person name="Fan W."/>
            <person name="Wang S."/>
            <person name="Wang H."/>
            <person name="Wang A."/>
            <person name="Jiang F."/>
            <person name="Liu H."/>
            <person name="Zhao H."/>
            <person name="Xu D."/>
            <person name="Zhang Y."/>
        </authorList>
    </citation>
    <scope>NUCLEOTIDE SEQUENCE [LARGE SCALE GENOMIC DNA]</scope>
    <source>
        <strain evidence="2">cv. Yunnan</strain>
        <tissue evidence="1">Leaves</tissue>
    </source>
</reference>
<protein>
    <submittedName>
        <fullName evidence="1">Uncharacterized protein</fullName>
    </submittedName>
</protein>
<accession>A0ACB9GW81</accession>
<proteinExistence type="predicted"/>
<sequence>MKVLCDIKNRLYRLVDFGVELRYLWSMKGIKKNQYRLEGTIVSGLDSGNIPVLGRDFIKNLSSSSSSSGNVASTSLEKTFFSLAREGNEGSSLGDGLGDKAFVLPPRS</sequence>
<organism evidence="1 2">
    <name type="scientific">Smallanthus sonchifolius</name>
    <dbReference type="NCBI Taxonomy" id="185202"/>
    <lineage>
        <taxon>Eukaryota</taxon>
        <taxon>Viridiplantae</taxon>
        <taxon>Streptophyta</taxon>
        <taxon>Embryophyta</taxon>
        <taxon>Tracheophyta</taxon>
        <taxon>Spermatophyta</taxon>
        <taxon>Magnoliopsida</taxon>
        <taxon>eudicotyledons</taxon>
        <taxon>Gunneridae</taxon>
        <taxon>Pentapetalae</taxon>
        <taxon>asterids</taxon>
        <taxon>campanulids</taxon>
        <taxon>Asterales</taxon>
        <taxon>Asteraceae</taxon>
        <taxon>Asteroideae</taxon>
        <taxon>Heliantheae alliance</taxon>
        <taxon>Millerieae</taxon>
        <taxon>Smallanthus</taxon>
    </lineage>
</organism>
<evidence type="ECO:0000313" key="1">
    <source>
        <dbReference type="EMBL" id="KAI3787286.1"/>
    </source>
</evidence>
<evidence type="ECO:0000313" key="2">
    <source>
        <dbReference type="Proteomes" id="UP001056120"/>
    </source>
</evidence>
<gene>
    <name evidence="1" type="ORF">L1987_41648</name>
</gene>
<name>A0ACB9GW81_9ASTR</name>
<dbReference type="EMBL" id="CM042030">
    <property type="protein sequence ID" value="KAI3787286.1"/>
    <property type="molecule type" value="Genomic_DNA"/>
</dbReference>
<dbReference type="Proteomes" id="UP001056120">
    <property type="component" value="Linkage Group LG13"/>
</dbReference>